<reference evidence="2" key="1">
    <citation type="submission" date="2021-06" db="EMBL/GenBank/DDBJ databases">
        <authorList>
            <person name="Kallberg Y."/>
            <person name="Tangrot J."/>
            <person name="Rosling A."/>
        </authorList>
    </citation>
    <scope>NUCLEOTIDE SEQUENCE</scope>
    <source>
        <strain evidence="2">87-6 pot B 2015</strain>
    </source>
</reference>
<evidence type="ECO:0000256" key="1">
    <source>
        <dbReference type="SAM" id="SignalP"/>
    </source>
</evidence>
<protein>
    <submittedName>
        <fullName evidence="2">2471_t:CDS:1</fullName>
    </submittedName>
</protein>
<keyword evidence="3" id="KW-1185">Reference proteome</keyword>
<feature type="chain" id="PRO_5040294491" evidence="1">
    <location>
        <begin position="24"/>
        <end position="191"/>
    </location>
</feature>
<comment type="caution">
    <text evidence="2">The sequence shown here is derived from an EMBL/GenBank/DDBJ whole genome shotgun (WGS) entry which is preliminary data.</text>
</comment>
<dbReference type="EMBL" id="CAJVPP010001228">
    <property type="protein sequence ID" value="CAG8542550.1"/>
    <property type="molecule type" value="Genomic_DNA"/>
</dbReference>
<dbReference type="Proteomes" id="UP000789375">
    <property type="component" value="Unassembled WGS sequence"/>
</dbReference>
<accession>A0A9N9ATX0</accession>
<name>A0A9N9ATX0_FUNMO</name>
<evidence type="ECO:0000313" key="2">
    <source>
        <dbReference type="EMBL" id="CAG8542550.1"/>
    </source>
</evidence>
<dbReference type="AlphaFoldDB" id="A0A9N9ATX0"/>
<evidence type="ECO:0000313" key="3">
    <source>
        <dbReference type="Proteomes" id="UP000789375"/>
    </source>
</evidence>
<organism evidence="2 3">
    <name type="scientific">Funneliformis mosseae</name>
    <name type="common">Endomycorrhizal fungus</name>
    <name type="synonym">Glomus mosseae</name>
    <dbReference type="NCBI Taxonomy" id="27381"/>
    <lineage>
        <taxon>Eukaryota</taxon>
        <taxon>Fungi</taxon>
        <taxon>Fungi incertae sedis</taxon>
        <taxon>Mucoromycota</taxon>
        <taxon>Glomeromycotina</taxon>
        <taxon>Glomeromycetes</taxon>
        <taxon>Glomerales</taxon>
        <taxon>Glomeraceae</taxon>
        <taxon>Funneliformis</taxon>
    </lineage>
</organism>
<proteinExistence type="predicted"/>
<keyword evidence="1" id="KW-0732">Signal</keyword>
<feature type="signal peptide" evidence="1">
    <location>
        <begin position="1"/>
        <end position="23"/>
    </location>
</feature>
<gene>
    <name evidence="2" type="ORF">FMOSSE_LOCUS6052</name>
</gene>
<sequence>MNKFISLAFFAYILLSLIAVSAALQTDEQTLEKRTGCLTKRGLGKRTDKKCPCALAEAVFDGPVGGLTVYAQDECGFTTVTGLFSKGFQDAGKNYTFQVVDECGEVLQDLTSGLNVQPSPDGGTKSFRNLFENFSLNCGNTGILAPRGGLRKRTCPNKMMKRQGNGNGNGNSFMRINESGDNYAQADINEI</sequence>